<gene>
    <name evidence="3" type="ORF">RM545_08975</name>
</gene>
<dbReference type="InterPro" id="IPR050570">
    <property type="entry name" value="Cell_wall_metabolism_enzyme"/>
</dbReference>
<keyword evidence="1" id="KW-0732">Signal</keyword>
<dbReference type="EMBL" id="JAVRHO010000010">
    <property type="protein sequence ID" value="MDT0646822.1"/>
    <property type="molecule type" value="Genomic_DNA"/>
</dbReference>
<feature type="domain" description="M23ase beta-sheet core" evidence="2">
    <location>
        <begin position="97"/>
        <end position="195"/>
    </location>
</feature>
<organism evidence="3 4">
    <name type="scientific">Autumnicola lenta</name>
    <dbReference type="NCBI Taxonomy" id="3075593"/>
    <lineage>
        <taxon>Bacteria</taxon>
        <taxon>Pseudomonadati</taxon>
        <taxon>Bacteroidota</taxon>
        <taxon>Flavobacteriia</taxon>
        <taxon>Flavobacteriales</taxon>
        <taxon>Flavobacteriaceae</taxon>
        <taxon>Autumnicola</taxon>
    </lineage>
</organism>
<comment type="caution">
    <text evidence="3">The sequence shown here is derived from an EMBL/GenBank/DDBJ whole genome shotgun (WGS) entry which is preliminary data.</text>
</comment>
<evidence type="ECO:0000259" key="2">
    <source>
        <dbReference type="Pfam" id="PF01551"/>
    </source>
</evidence>
<dbReference type="CDD" id="cd12797">
    <property type="entry name" value="M23_peptidase"/>
    <property type="match status" value="1"/>
</dbReference>
<dbReference type="Pfam" id="PF01551">
    <property type="entry name" value="Peptidase_M23"/>
    <property type="match status" value="1"/>
</dbReference>
<reference evidence="3 4" key="1">
    <citation type="submission" date="2023-09" db="EMBL/GenBank/DDBJ databases">
        <authorList>
            <person name="Rey-Velasco X."/>
        </authorList>
    </citation>
    <scope>NUCLEOTIDE SEQUENCE [LARGE SCALE GENOMIC DNA]</scope>
    <source>
        <strain evidence="3 4">F260</strain>
    </source>
</reference>
<keyword evidence="4" id="KW-1185">Reference proteome</keyword>
<dbReference type="Proteomes" id="UP001245285">
    <property type="component" value="Unassembled WGS sequence"/>
</dbReference>
<dbReference type="InterPro" id="IPR016047">
    <property type="entry name" value="M23ase_b-sheet_dom"/>
</dbReference>
<dbReference type="SUPFAM" id="SSF51261">
    <property type="entry name" value="Duplicated hybrid motif"/>
    <property type="match status" value="1"/>
</dbReference>
<accession>A0ABU3CKE4</accession>
<sequence>MKTEAFAEFIAGLTTGFTPVVANLEQEDYVPIDLSETNPEILKLEMLSSEAFSVFLNNSLRRAGKKAAFGGYNEVRNLYKRSNLFNKNTEEFLNRNIHIGLDIWTEKGTAVLAPLEGKVHSFRDNDNFGDYGPTIVLEHEVKNRKFYTLYGHLNRESLSELKTGQQIDQFQEIAELGDPIENGDYAPHLHFQVMEDLMGFVGDFPGVASKNEIDLYLRNCPDPNLLLKI</sequence>
<evidence type="ECO:0000313" key="4">
    <source>
        <dbReference type="Proteomes" id="UP001245285"/>
    </source>
</evidence>
<dbReference type="PANTHER" id="PTHR21666">
    <property type="entry name" value="PEPTIDASE-RELATED"/>
    <property type="match status" value="1"/>
</dbReference>
<protein>
    <submittedName>
        <fullName evidence="3">Peptidoglycan DD-metalloendopeptidase family protein</fullName>
    </submittedName>
</protein>
<dbReference type="InterPro" id="IPR011055">
    <property type="entry name" value="Dup_hybrid_motif"/>
</dbReference>
<name>A0ABU3CKE4_9FLAO</name>
<dbReference type="Gene3D" id="2.70.70.10">
    <property type="entry name" value="Glucose Permease (Domain IIA)"/>
    <property type="match status" value="1"/>
</dbReference>
<evidence type="ECO:0000256" key="1">
    <source>
        <dbReference type="ARBA" id="ARBA00022729"/>
    </source>
</evidence>
<evidence type="ECO:0000313" key="3">
    <source>
        <dbReference type="EMBL" id="MDT0646822.1"/>
    </source>
</evidence>
<dbReference type="PANTHER" id="PTHR21666:SF289">
    <property type="entry name" value="L-ALA--D-GLU ENDOPEPTIDASE"/>
    <property type="match status" value="1"/>
</dbReference>
<dbReference type="RefSeq" id="WP_311494987.1">
    <property type="nucleotide sequence ID" value="NZ_JAVRHO010000010.1"/>
</dbReference>
<proteinExistence type="predicted"/>